<organism evidence="2 3">
    <name type="scientific">Hydrogenophaga laconesensis</name>
    <dbReference type="NCBI Taxonomy" id="1805971"/>
    <lineage>
        <taxon>Bacteria</taxon>
        <taxon>Pseudomonadati</taxon>
        <taxon>Pseudomonadota</taxon>
        <taxon>Betaproteobacteria</taxon>
        <taxon>Burkholderiales</taxon>
        <taxon>Comamonadaceae</taxon>
        <taxon>Hydrogenophaga</taxon>
    </lineage>
</organism>
<dbReference type="RefSeq" id="WP_204732190.1">
    <property type="nucleotide sequence ID" value="NZ_JAVDWE010000003.1"/>
</dbReference>
<keyword evidence="3" id="KW-1185">Reference proteome</keyword>
<dbReference type="EMBL" id="JAVDWE010000003">
    <property type="protein sequence ID" value="MDR7093954.1"/>
    <property type="molecule type" value="Genomic_DNA"/>
</dbReference>
<reference evidence="2 3" key="1">
    <citation type="submission" date="2023-07" db="EMBL/GenBank/DDBJ databases">
        <title>Sorghum-associated microbial communities from plants grown in Nebraska, USA.</title>
        <authorList>
            <person name="Schachtman D."/>
        </authorList>
    </citation>
    <scope>NUCLEOTIDE SEQUENCE [LARGE SCALE GENOMIC DNA]</scope>
    <source>
        <strain evidence="2 3">BE240</strain>
    </source>
</reference>
<evidence type="ECO:0000256" key="1">
    <source>
        <dbReference type="SAM" id="MobiDB-lite"/>
    </source>
</evidence>
<dbReference type="Gene3D" id="3.30.420.10">
    <property type="entry name" value="Ribonuclease H-like superfamily/Ribonuclease H"/>
    <property type="match status" value="1"/>
</dbReference>
<dbReference type="Proteomes" id="UP001265550">
    <property type="component" value="Unassembled WGS sequence"/>
</dbReference>
<gene>
    <name evidence="2" type="ORF">J2X09_001686</name>
</gene>
<sequence length="772" mass="86462">MRHFFLNDVFSLDAKRYRVIHINPRFKLYGFPIDVAKGLPVGWDITQFSSLPPSRLTATSAPEIFRPLQSTQQSQQIADSRWSDIKPLLDGNVLELMERTTRAKAIAHYCELTGKSDRYIMKLLRLLWRHGIHKSSLMADFMNCGRVTADTQGALVLEAHPPTGPQQIVFAPAGNRSRGRRPIFEDYEPYTYPPKFKEKLLGEVRQMYLEDEIVTVRSVEENVLAKYFGRKDSTGEVIRLKNGRALLAPLGKRPSSEQVKYLIKKAVPVHEGHAKRVGDADYRNNIAKSDGSVHDDTVGPGDVYELDATIVDLWLVSRYERSVIVGKATLYLVVDRSTDLIVGFYLSYGKPSWEGARRAILSISSDWEALCKMAGVPYDAADWPAHCVYPNRFFVDQGEGASEKSNVVVEVGGIEVSAAPGASPRKKGRVEGSIALIHVPIKDHLGGYEPQKNVKKRRGKKYLKDARYSLDEMVRPFLLGIRKHNHTVKVNAVLDPKLIYQGFEASPINLWNHNIAHSMGRASRHDFDYMRQRLMPISSGVMKQEGVLYGDLLYSFEAPRYDVLAAYAGHSHETELIVQYDPACVDDIWVSEKTAPDRIYKASLISRFVRFRGLSWPESKHLQAASATSKRKGKAINQELNVGLALDVQAHDRELEQRAKQASRGIPLGTRLSVGKKARVLEAAVREHDHMTSMTAATVAVQGYQPPVVEEPVVLTEDEPQVDDDLVHSAPRDDRHDAEAMACFPPEDMLPPKPVKKTSSSSLLANLRGLAS</sequence>
<comment type="caution">
    <text evidence="2">The sequence shown here is derived from an EMBL/GenBank/DDBJ whole genome shotgun (WGS) entry which is preliminary data.</text>
</comment>
<evidence type="ECO:0008006" key="4">
    <source>
        <dbReference type="Google" id="ProtNLM"/>
    </source>
</evidence>
<feature type="region of interest" description="Disordered" evidence="1">
    <location>
        <begin position="744"/>
        <end position="772"/>
    </location>
</feature>
<evidence type="ECO:0000313" key="2">
    <source>
        <dbReference type="EMBL" id="MDR7093954.1"/>
    </source>
</evidence>
<protein>
    <recommendedName>
        <fullName evidence="4">Transposase</fullName>
    </recommendedName>
</protein>
<accession>A0ABU1V918</accession>
<proteinExistence type="predicted"/>
<name>A0ABU1V918_9BURK</name>
<dbReference type="InterPro" id="IPR036397">
    <property type="entry name" value="RNaseH_sf"/>
</dbReference>
<evidence type="ECO:0000313" key="3">
    <source>
        <dbReference type="Proteomes" id="UP001265550"/>
    </source>
</evidence>